<name>A0A426ZBG8_ENSVE</name>
<reference evidence="2 3" key="1">
    <citation type="journal article" date="2014" name="Agronomy (Basel)">
        <title>A Draft Genome Sequence for Ensete ventricosum, the Drought-Tolerant Tree Against Hunger.</title>
        <authorList>
            <person name="Harrison J."/>
            <person name="Moore K.A."/>
            <person name="Paszkiewicz K."/>
            <person name="Jones T."/>
            <person name="Grant M."/>
            <person name="Ambacheew D."/>
            <person name="Muzemil S."/>
            <person name="Studholme D.J."/>
        </authorList>
    </citation>
    <scope>NUCLEOTIDE SEQUENCE [LARGE SCALE GENOMIC DNA]</scope>
</reference>
<evidence type="ECO:0000313" key="3">
    <source>
        <dbReference type="Proteomes" id="UP000287651"/>
    </source>
</evidence>
<dbReference type="Proteomes" id="UP000287651">
    <property type="component" value="Unassembled WGS sequence"/>
</dbReference>
<gene>
    <name evidence="2" type="ORF">B296_00043080</name>
</gene>
<dbReference type="AlphaFoldDB" id="A0A426ZBG8"/>
<comment type="caution">
    <text evidence="2">The sequence shown here is derived from an EMBL/GenBank/DDBJ whole genome shotgun (WGS) entry which is preliminary data.</text>
</comment>
<evidence type="ECO:0000256" key="1">
    <source>
        <dbReference type="SAM" id="MobiDB-lite"/>
    </source>
</evidence>
<protein>
    <submittedName>
        <fullName evidence="2">Uncharacterized protein</fullName>
    </submittedName>
</protein>
<feature type="compositionally biased region" description="Low complexity" evidence="1">
    <location>
        <begin position="91"/>
        <end position="107"/>
    </location>
</feature>
<evidence type="ECO:0000313" key="2">
    <source>
        <dbReference type="EMBL" id="RRT61273.1"/>
    </source>
</evidence>
<accession>A0A426ZBG8</accession>
<organism evidence="2 3">
    <name type="scientific">Ensete ventricosum</name>
    <name type="common">Abyssinian banana</name>
    <name type="synonym">Musa ensete</name>
    <dbReference type="NCBI Taxonomy" id="4639"/>
    <lineage>
        <taxon>Eukaryota</taxon>
        <taxon>Viridiplantae</taxon>
        <taxon>Streptophyta</taxon>
        <taxon>Embryophyta</taxon>
        <taxon>Tracheophyta</taxon>
        <taxon>Spermatophyta</taxon>
        <taxon>Magnoliopsida</taxon>
        <taxon>Liliopsida</taxon>
        <taxon>Zingiberales</taxon>
        <taxon>Musaceae</taxon>
        <taxon>Ensete</taxon>
    </lineage>
</organism>
<sequence>MVQPQRRTTVLDAVKELFPPTDLWNSTSTAGTLLLPPPLLSPSSLLFSSSLVSLYLSLITIRSIALRYITFNNPYLIREETRTKKRREAQSISVSPSLSSSPLAVPSTFLAAP</sequence>
<dbReference type="EMBL" id="AMZH03007460">
    <property type="protein sequence ID" value="RRT61273.1"/>
    <property type="molecule type" value="Genomic_DNA"/>
</dbReference>
<feature type="region of interest" description="Disordered" evidence="1">
    <location>
        <begin position="80"/>
        <end position="113"/>
    </location>
</feature>
<proteinExistence type="predicted"/>